<gene>
    <name evidence="2" type="ORF">CMMCAS07_00065</name>
</gene>
<dbReference type="Proteomes" id="UP000195062">
    <property type="component" value="Unassembled WGS sequence"/>
</dbReference>
<evidence type="ECO:0000256" key="1">
    <source>
        <dbReference type="SAM" id="MobiDB-lite"/>
    </source>
</evidence>
<keyword evidence="3" id="KW-1185">Reference proteome</keyword>
<dbReference type="AlphaFoldDB" id="A0A251XJV7"/>
<protein>
    <submittedName>
        <fullName evidence="2">Uncharacterized protein</fullName>
    </submittedName>
</protein>
<feature type="region of interest" description="Disordered" evidence="1">
    <location>
        <begin position="54"/>
        <end position="79"/>
    </location>
</feature>
<evidence type="ECO:0000313" key="2">
    <source>
        <dbReference type="EMBL" id="OUE03308.1"/>
    </source>
</evidence>
<accession>A0A251XJV7</accession>
<comment type="caution">
    <text evidence="2">The sequence shown here is derived from an EMBL/GenBank/DDBJ whole genome shotgun (WGS) entry which is preliminary data.</text>
</comment>
<organism evidence="2 3">
    <name type="scientific">Clavibacter michiganensis subsp. michiganensis</name>
    <dbReference type="NCBI Taxonomy" id="33013"/>
    <lineage>
        <taxon>Bacteria</taxon>
        <taxon>Bacillati</taxon>
        <taxon>Actinomycetota</taxon>
        <taxon>Actinomycetes</taxon>
        <taxon>Micrococcales</taxon>
        <taxon>Microbacteriaceae</taxon>
        <taxon>Clavibacter</taxon>
    </lineage>
</organism>
<evidence type="ECO:0000313" key="3">
    <source>
        <dbReference type="Proteomes" id="UP000195062"/>
    </source>
</evidence>
<sequence>MHEHVQAVELGDEVGEAARGEVGGPADGVRKGRGERVDGVAVPAVHDHAVGAAEVLRDGAADPAGGSRDEGDGASVVGHGSSWVAASRLPTASGHPPGALRA</sequence>
<reference evidence="2 3" key="1">
    <citation type="submission" date="2016-08" db="EMBL/GenBank/DDBJ databases">
        <title>Genome sequence of Clavibacter michiganensis subsp. michiganensis strain CASJ007.</title>
        <authorList>
            <person name="Thapa S.P."/>
            <person name="Coaker G."/>
        </authorList>
    </citation>
    <scope>NUCLEOTIDE SEQUENCE [LARGE SCALE GENOMIC DNA]</scope>
    <source>
        <strain evidence="2">CASJ007</strain>
    </source>
</reference>
<dbReference type="EMBL" id="MDHH01000001">
    <property type="protein sequence ID" value="OUE03308.1"/>
    <property type="molecule type" value="Genomic_DNA"/>
</dbReference>
<proteinExistence type="predicted"/>
<name>A0A251XJV7_CLAMM</name>
<feature type="region of interest" description="Disordered" evidence="1">
    <location>
        <begin position="1"/>
        <end position="34"/>
    </location>
</feature>